<feature type="compositionally biased region" description="Polar residues" evidence="1">
    <location>
        <begin position="110"/>
        <end position="129"/>
    </location>
</feature>
<dbReference type="AlphaFoldDB" id="A0AAN9GE29"/>
<proteinExistence type="predicted"/>
<feature type="compositionally biased region" description="Low complexity" evidence="1">
    <location>
        <begin position="289"/>
        <end position="307"/>
    </location>
</feature>
<feature type="region of interest" description="Disordered" evidence="1">
    <location>
        <begin position="246"/>
        <end position="447"/>
    </location>
</feature>
<feature type="domain" description="Malate dehydrogenase enzyme N-terminal" evidence="2">
    <location>
        <begin position="193"/>
        <end position="215"/>
    </location>
</feature>
<dbReference type="InterPro" id="IPR032683">
    <property type="entry name" value="Malate_DH"/>
</dbReference>
<name>A0AAN9GE29_9CAEN</name>
<feature type="compositionally biased region" description="Polar residues" evidence="1">
    <location>
        <begin position="217"/>
        <end position="226"/>
    </location>
</feature>
<feature type="compositionally biased region" description="Low complexity" evidence="1">
    <location>
        <begin position="391"/>
        <end position="405"/>
    </location>
</feature>
<keyword evidence="4" id="KW-1185">Reference proteome</keyword>
<feature type="compositionally biased region" description="Basic and acidic residues" evidence="1">
    <location>
        <begin position="97"/>
        <end position="108"/>
    </location>
</feature>
<organism evidence="3 4">
    <name type="scientific">Littorina saxatilis</name>
    <dbReference type="NCBI Taxonomy" id="31220"/>
    <lineage>
        <taxon>Eukaryota</taxon>
        <taxon>Metazoa</taxon>
        <taxon>Spiralia</taxon>
        <taxon>Lophotrochozoa</taxon>
        <taxon>Mollusca</taxon>
        <taxon>Gastropoda</taxon>
        <taxon>Caenogastropoda</taxon>
        <taxon>Littorinimorpha</taxon>
        <taxon>Littorinoidea</taxon>
        <taxon>Littorinidae</taxon>
        <taxon>Littorina</taxon>
    </lineage>
</organism>
<feature type="compositionally biased region" description="Low complexity" evidence="1">
    <location>
        <begin position="262"/>
        <end position="273"/>
    </location>
</feature>
<evidence type="ECO:0000313" key="4">
    <source>
        <dbReference type="Proteomes" id="UP001374579"/>
    </source>
</evidence>
<gene>
    <name evidence="3" type="ORF">V1264_018993</name>
</gene>
<reference evidence="3 4" key="1">
    <citation type="submission" date="2024-02" db="EMBL/GenBank/DDBJ databases">
        <title>Chromosome-scale genome assembly of the rough periwinkle Littorina saxatilis.</title>
        <authorList>
            <person name="De Jode A."/>
            <person name="Faria R."/>
            <person name="Formenti G."/>
            <person name="Sims Y."/>
            <person name="Smith T.P."/>
            <person name="Tracey A."/>
            <person name="Wood J.M.D."/>
            <person name="Zagrodzka Z.B."/>
            <person name="Johannesson K."/>
            <person name="Butlin R.K."/>
            <person name="Leder E.H."/>
        </authorList>
    </citation>
    <scope>NUCLEOTIDE SEQUENCE [LARGE SCALE GENOMIC DNA]</scope>
    <source>
        <strain evidence="3">Snail1</strain>
        <tissue evidence="3">Muscle</tissue>
    </source>
</reference>
<evidence type="ECO:0000256" key="1">
    <source>
        <dbReference type="SAM" id="MobiDB-lite"/>
    </source>
</evidence>
<dbReference type="EMBL" id="JBAMIC010000008">
    <property type="protein sequence ID" value="KAK7104239.1"/>
    <property type="molecule type" value="Genomic_DNA"/>
</dbReference>
<dbReference type="Pfam" id="PF12434">
    <property type="entry name" value="Malate_DH"/>
    <property type="match status" value="1"/>
</dbReference>
<feature type="compositionally biased region" description="Low complexity" evidence="1">
    <location>
        <begin position="358"/>
        <end position="376"/>
    </location>
</feature>
<sequence length="472" mass="51267">MQTKSKTTKKTPSFQDAYEFNESDEFINGLGDSFLFTPASKSSRQKVPKKVTQKVPKTVTLIKVKFQSNTLKKPNSSKVPQKGKKDELTSLSKSVKAVREKKVSDRSQKKTSTPLLSESVNSASTEKQGSSLSRVRRSPRIIIPRLNLDLSVTPILPVANGTPVFQSLRVRAKKLEGNDPNVDSFMCAQKPKSPQETPSCPGEKVERRASLRRAAVTVQTSESLTPTGTACVSKIRGVSKVSVVVEKKDLKRKQSESKPLGVKAASSVTSTSVKRQKPAQSQSTEKKQNQASAKVSNSAAKSLNSKQQAYLKLNSEKTAASLSSKYFTRPRKPAPKSMPVQQKDAADNDVDSSPSLHDSGISFGSDSASSRATDASGNPSLPGFMEDEPLQSDLQDLSSPLFSSPNFEFDSTSTSAKDPESILNKSSSKEYTLKTGKAKREKGRYSTAKVDAWASATNQSLDELESFELVVE</sequence>
<feature type="compositionally biased region" description="Polar residues" evidence="1">
    <location>
        <begin position="70"/>
        <end position="79"/>
    </location>
</feature>
<dbReference type="Proteomes" id="UP001374579">
    <property type="component" value="Unassembled WGS sequence"/>
</dbReference>
<feature type="compositionally biased region" description="Basic and acidic residues" evidence="1">
    <location>
        <begin position="246"/>
        <end position="256"/>
    </location>
</feature>
<evidence type="ECO:0000259" key="2">
    <source>
        <dbReference type="Pfam" id="PF12434"/>
    </source>
</evidence>
<feature type="compositionally biased region" description="Polar residues" evidence="1">
    <location>
        <begin position="316"/>
        <end position="326"/>
    </location>
</feature>
<feature type="region of interest" description="Disordered" evidence="1">
    <location>
        <begin position="70"/>
        <end position="135"/>
    </location>
</feature>
<comment type="caution">
    <text evidence="3">The sequence shown here is derived from an EMBL/GenBank/DDBJ whole genome shotgun (WGS) entry which is preliminary data.</text>
</comment>
<accession>A0AAN9GE29</accession>
<evidence type="ECO:0000313" key="3">
    <source>
        <dbReference type="EMBL" id="KAK7104239.1"/>
    </source>
</evidence>
<feature type="region of interest" description="Disordered" evidence="1">
    <location>
        <begin position="178"/>
        <end position="226"/>
    </location>
</feature>
<protein>
    <recommendedName>
        <fullName evidence="2">Malate dehydrogenase enzyme N-terminal domain-containing protein</fullName>
    </recommendedName>
</protein>